<feature type="transmembrane region" description="Helical" evidence="7">
    <location>
        <begin position="107"/>
        <end position="126"/>
    </location>
</feature>
<evidence type="ECO:0000256" key="1">
    <source>
        <dbReference type="ARBA" id="ARBA00004651"/>
    </source>
</evidence>
<dbReference type="PANTHER" id="PTHR42718:SF9">
    <property type="entry name" value="MAJOR FACILITATOR SUPERFAMILY MULTIDRUG TRANSPORTER MFSC"/>
    <property type="match status" value="1"/>
</dbReference>
<organism evidence="9 10">
    <name type="scientific">Kitasatospora setae (strain ATCC 33774 / DSM 43861 / JCM 3304 / KCC A-0304 / NBRC 14216 / KM-6054)</name>
    <name type="common">Streptomyces setae</name>
    <dbReference type="NCBI Taxonomy" id="452652"/>
    <lineage>
        <taxon>Bacteria</taxon>
        <taxon>Bacillati</taxon>
        <taxon>Actinomycetota</taxon>
        <taxon>Actinomycetes</taxon>
        <taxon>Kitasatosporales</taxon>
        <taxon>Streptomycetaceae</taxon>
        <taxon>Kitasatospora</taxon>
    </lineage>
</organism>
<evidence type="ECO:0000256" key="2">
    <source>
        <dbReference type="ARBA" id="ARBA00022448"/>
    </source>
</evidence>
<dbReference type="AlphaFoldDB" id="E4N0R2"/>
<sequence length="216" mass="21607">MVQHLSTLQAALRLVLVTGTSLLAGLPVGRLMHRVAPRLLITTGLLLIAAALLTLTGVDAATSYPALSWRLVLLGLGMGAVLTPMTATAVSAVPFHLAGMAAAGNNAIRQVGAALGPAVLGALLTTRTLDALPGRLADAGVPADTRARLLDTARDQGLGAVAGLDLGPATGRATAALGDSFLDGMRLCLLVSAALALLAALAAALLLRPAAGRPRT</sequence>
<evidence type="ECO:0000256" key="5">
    <source>
        <dbReference type="ARBA" id="ARBA00023136"/>
    </source>
</evidence>
<dbReference type="eggNOG" id="COG0477">
    <property type="taxonomic scope" value="Bacteria"/>
</dbReference>
<feature type="transmembrane region" description="Helical" evidence="7">
    <location>
        <begin position="39"/>
        <end position="58"/>
    </location>
</feature>
<keyword evidence="10" id="KW-1185">Reference proteome</keyword>
<keyword evidence="2" id="KW-0813">Transport</keyword>
<evidence type="ECO:0000256" key="4">
    <source>
        <dbReference type="ARBA" id="ARBA00022989"/>
    </source>
</evidence>
<dbReference type="PATRIC" id="fig|452652.3.peg.5984"/>
<feature type="transmembrane region" description="Helical" evidence="7">
    <location>
        <begin position="12"/>
        <end position="32"/>
    </location>
</feature>
<dbReference type="PROSITE" id="PS50850">
    <property type="entry name" value="MFS"/>
    <property type="match status" value="1"/>
</dbReference>
<feature type="transmembrane region" description="Helical" evidence="7">
    <location>
        <begin position="70"/>
        <end position="95"/>
    </location>
</feature>
<feature type="domain" description="Major facilitator superfamily (MFS) profile" evidence="8">
    <location>
        <begin position="1"/>
        <end position="211"/>
    </location>
</feature>
<comment type="subcellular location">
    <subcellularLocation>
        <location evidence="1">Cell membrane</location>
        <topology evidence="1">Multi-pass membrane protein</topology>
    </subcellularLocation>
</comment>
<evidence type="ECO:0000256" key="3">
    <source>
        <dbReference type="ARBA" id="ARBA00022692"/>
    </source>
</evidence>
<gene>
    <name evidence="9" type="ordered locus">KSE_59760</name>
</gene>
<dbReference type="STRING" id="452652.KSE_59760"/>
<dbReference type="SUPFAM" id="SSF103473">
    <property type="entry name" value="MFS general substrate transporter"/>
    <property type="match status" value="1"/>
</dbReference>
<keyword evidence="5 7" id="KW-0472">Membrane</keyword>
<dbReference type="PANTHER" id="PTHR42718">
    <property type="entry name" value="MAJOR FACILITATOR SUPERFAMILY MULTIDRUG TRANSPORTER MFSC"/>
    <property type="match status" value="1"/>
</dbReference>
<evidence type="ECO:0000256" key="6">
    <source>
        <dbReference type="ARBA" id="ARBA00023251"/>
    </source>
</evidence>
<proteinExistence type="predicted"/>
<dbReference type="InterPro" id="IPR020846">
    <property type="entry name" value="MFS_dom"/>
</dbReference>
<evidence type="ECO:0000259" key="8">
    <source>
        <dbReference type="PROSITE" id="PS50850"/>
    </source>
</evidence>
<dbReference type="Pfam" id="PF07690">
    <property type="entry name" value="MFS_1"/>
    <property type="match status" value="1"/>
</dbReference>
<reference evidence="9 10" key="1">
    <citation type="journal article" date="2010" name="DNA Res.">
        <title>Genome sequence of Kitasatospora setae NBRC 14216T: an evolutionary snapshot of the family Streptomycetaceae.</title>
        <authorList>
            <person name="Ichikawa N."/>
            <person name="Oguchi A."/>
            <person name="Ikeda H."/>
            <person name="Ishikawa J."/>
            <person name="Kitani S."/>
            <person name="Watanabe Y."/>
            <person name="Nakamura S."/>
            <person name="Katano Y."/>
            <person name="Kishi E."/>
            <person name="Sasagawa M."/>
            <person name="Ankai A."/>
            <person name="Fukui S."/>
            <person name="Hashimoto Y."/>
            <person name="Kamata S."/>
            <person name="Otoguro M."/>
            <person name="Tanikawa S."/>
            <person name="Nihira T."/>
            <person name="Horinouchi S."/>
            <person name="Ohnishi Y."/>
            <person name="Hayakawa M."/>
            <person name="Kuzuyama T."/>
            <person name="Arisawa A."/>
            <person name="Nomoto F."/>
            <person name="Miura H."/>
            <person name="Takahashi Y."/>
            <person name="Fujita N."/>
        </authorList>
    </citation>
    <scope>NUCLEOTIDE SEQUENCE [LARGE SCALE GENOMIC DNA]</scope>
    <source>
        <strain evidence="10">ATCC 33774 / DSM 43861 / JCM 3304 / KCC A-0304 / NBRC 14216 / KM-6054</strain>
    </source>
</reference>
<evidence type="ECO:0000313" key="10">
    <source>
        <dbReference type="Proteomes" id="UP000007076"/>
    </source>
</evidence>
<keyword evidence="6" id="KW-0046">Antibiotic resistance</keyword>
<dbReference type="GO" id="GO:0005886">
    <property type="term" value="C:plasma membrane"/>
    <property type="evidence" value="ECO:0007669"/>
    <property type="project" value="UniProtKB-SubCell"/>
</dbReference>
<dbReference type="Gene3D" id="1.20.1250.20">
    <property type="entry name" value="MFS general substrate transporter like domains"/>
    <property type="match status" value="1"/>
</dbReference>
<feature type="transmembrane region" description="Helical" evidence="7">
    <location>
        <begin position="184"/>
        <end position="207"/>
    </location>
</feature>
<evidence type="ECO:0000313" key="9">
    <source>
        <dbReference type="EMBL" id="BAJ31746.1"/>
    </source>
</evidence>
<name>E4N0R2_KITSK</name>
<dbReference type="InterPro" id="IPR036259">
    <property type="entry name" value="MFS_trans_sf"/>
</dbReference>
<evidence type="ECO:0000256" key="7">
    <source>
        <dbReference type="SAM" id="Phobius"/>
    </source>
</evidence>
<dbReference type="HOGENOM" id="CLU_1276239_0_0_11"/>
<dbReference type="KEGG" id="ksk:KSE_59760"/>
<protein>
    <submittedName>
        <fullName evidence="9">Putative truncated major facilitator superfamily transporter</fullName>
    </submittedName>
</protein>
<dbReference type="Proteomes" id="UP000007076">
    <property type="component" value="Chromosome"/>
</dbReference>
<accession>E4N0R2</accession>
<keyword evidence="4 7" id="KW-1133">Transmembrane helix</keyword>
<dbReference type="EMBL" id="AP010968">
    <property type="protein sequence ID" value="BAJ31746.1"/>
    <property type="molecule type" value="Genomic_DNA"/>
</dbReference>
<dbReference type="GO" id="GO:0046677">
    <property type="term" value="P:response to antibiotic"/>
    <property type="evidence" value="ECO:0007669"/>
    <property type="project" value="UniProtKB-KW"/>
</dbReference>
<dbReference type="InterPro" id="IPR011701">
    <property type="entry name" value="MFS"/>
</dbReference>
<dbReference type="GO" id="GO:0022857">
    <property type="term" value="F:transmembrane transporter activity"/>
    <property type="evidence" value="ECO:0007669"/>
    <property type="project" value="InterPro"/>
</dbReference>
<keyword evidence="3 7" id="KW-0812">Transmembrane</keyword>